<evidence type="ECO:0000313" key="2">
    <source>
        <dbReference type="EMBL" id="GIY76184.1"/>
    </source>
</evidence>
<dbReference type="GO" id="GO:1990023">
    <property type="term" value="C:mitotic spindle midzone"/>
    <property type="evidence" value="ECO:0007669"/>
    <property type="project" value="TreeGrafter"/>
</dbReference>
<gene>
    <name evidence="2" type="primary">PRC1</name>
    <name evidence="2" type="ORF">CEXT_223001</name>
</gene>
<accession>A0AAV4W2P7</accession>
<dbReference type="GO" id="GO:0008017">
    <property type="term" value="F:microtubule binding"/>
    <property type="evidence" value="ECO:0007669"/>
    <property type="project" value="InterPro"/>
</dbReference>
<dbReference type="Proteomes" id="UP001054945">
    <property type="component" value="Unassembled WGS sequence"/>
</dbReference>
<dbReference type="GO" id="GO:0051256">
    <property type="term" value="P:mitotic spindle midzone assembly"/>
    <property type="evidence" value="ECO:0007669"/>
    <property type="project" value="TreeGrafter"/>
</dbReference>
<proteinExistence type="predicted"/>
<dbReference type="PANTHER" id="PTHR19321:SF41">
    <property type="entry name" value="FASCETTO-RELATED"/>
    <property type="match status" value="1"/>
</dbReference>
<evidence type="ECO:0000256" key="1">
    <source>
        <dbReference type="SAM" id="Coils"/>
    </source>
</evidence>
<dbReference type="AlphaFoldDB" id="A0AAV4W2P7"/>
<comment type="caution">
    <text evidence="2">The sequence shown here is derived from an EMBL/GenBank/DDBJ whole genome shotgun (WGS) entry which is preliminary data.</text>
</comment>
<name>A0AAV4W2P7_CAEEX</name>
<organism evidence="2 3">
    <name type="scientific">Caerostris extrusa</name>
    <name type="common">Bark spider</name>
    <name type="synonym">Caerostris bankana</name>
    <dbReference type="NCBI Taxonomy" id="172846"/>
    <lineage>
        <taxon>Eukaryota</taxon>
        <taxon>Metazoa</taxon>
        <taxon>Ecdysozoa</taxon>
        <taxon>Arthropoda</taxon>
        <taxon>Chelicerata</taxon>
        <taxon>Arachnida</taxon>
        <taxon>Araneae</taxon>
        <taxon>Araneomorphae</taxon>
        <taxon>Entelegynae</taxon>
        <taxon>Araneoidea</taxon>
        <taxon>Araneidae</taxon>
        <taxon>Caerostris</taxon>
    </lineage>
</organism>
<reference evidence="2 3" key="1">
    <citation type="submission" date="2021-06" db="EMBL/GenBank/DDBJ databases">
        <title>Caerostris extrusa draft genome.</title>
        <authorList>
            <person name="Kono N."/>
            <person name="Arakawa K."/>
        </authorList>
    </citation>
    <scope>NUCLEOTIDE SEQUENCE [LARGE SCALE GENOMIC DNA]</scope>
</reference>
<protein>
    <submittedName>
        <fullName evidence="2">Protein regulator of cytokinesis 1</fullName>
    </submittedName>
</protein>
<evidence type="ECO:0000313" key="3">
    <source>
        <dbReference type="Proteomes" id="UP001054945"/>
    </source>
</evidence>
<dbReference type="Pfam" id="PF03999">
    <property type="entry name" value="MAP65_ASE1"/>
    <property type="match status" value="1"/>
</dbReference>
<feature type="coiled-coil region" evidence="1">
    <location>
        <begin position="191"/>
        <end position="218"/>
    </location>
</feature>
<feature type="coiled-coil region" evidence="1">
    <location>
        <begin position="72"/>
        <end position="122"/>
    </location>
</feature>
<dbReference type="GO" id="GO:0005737">
    <property type="term" value="C:cytoplasm"/>
    <property type="evidence" value="ECO:0007669"/>
    <property type="project" value="TreeGrafter"/>
</dbReference>
<dbReference type="Gene3D" id="1.20.58.1520">
    <property type="match status" value="1"/>
</dbReference>
<keyword evidence="1" id="KW-0175">Coiled coil</keyword>
<sequence>MDLKNQSQSGETSLEEIENEGIKNVKISLQKLYTIWNDFGIDINQKSNRAKVVWVHVQNLIQDILKEETDFYKKVLKRVENYKIKIQELSTTLSVLPKEITAESLIEEDELLQQELDNLYQLKNKQIKAYQDLKNVELKYCHILNFPEHQLSSAKRELISIWESTEYTPETPFEREILSTGQNFSLSDETFQKIEKTINEAEIKKAELEEQKKTLMKKLTVLWERLQVEGEKTEFLKKHQACNASTIKSIQQEIERYEKIKKENIERFIISLQQELHQLWNKCHVAESIRQQFKYYFCSERTDEVLQTYEAEVEKWRNYYEDVEHIFKKINKRDELWSLMLDFEKKAADPNRFKNRKGNLLQEEKQRKKLQKDLPALETNIFKDIEAYEVAKQCPFLYDGEDYRIFVTNQWTERTNQKENYKQEKYKQHLFELGLNPGMSGKLSPSVAQNA</sequence>
<keyword evidence="3" id="KW-1185">Reference proteome</keyword>
<dbReference type="InterPro" id="IPR007145">
    <property type="entry name" value="MAP65_Ase1_PRC1"/>
</dbReference>
<dbReference type="PANTHER" id="PTHR19321">
    <property type="entry name" value="PROTEIN REGULATOR OF CYTOKINESIS 1 PRC1-RELATED"/>
    <property type="match status" value="1"/>
</dbReference>
<dbReference type="EMBL" id="BPLR01015448">
    <property type="protein sequence ID" value="GIY76184.1"/>
    <property type="molecule type" value="Genomic_DNA"/>
</dbReference>